<evidence type="ECO:0000313" key="5">
    <source>
        <dbReference type="EMBL" id="CAE6822807.1"/>
    </source>
</evidence>
<sequence length="544" mass="60243">MTFDRRNFLQTSLAFLSAGTAAAWPDFAKAATAASASASQSAAPSQGGTLTYAVQQEPPSLVSLLDTNTVIRNISAKITEGLLRYDAQFKPQPLLAVAWSISADGLQYTFRLRPGVKWHDGENFTSADVRYSILTQKRLGPRGRITLANVERVDTPDSLTAVVVLGKPTPYLIKALSSAELPIVPRHRYGDGDPLTSPNLTAPIGTGPFIFDKWVRGSYVSLRKNPNYWRPGKPHLDRVIYRIVPDQASISAALETGEVDAATNVGLADLGRLAQLPQLKIDDSYDAYLNNAAFLEFNVENPILAKPEVRKAVAHAVDRNFIKDNVFYKRSSVVDSPIPAVLSSYYDDSTFHYPFDVSAANRQLDEAGYPKQADGQRFALKINYISGADFRHVAEYLRAALSRIGIKATILDGDLPTYLRRAYTAREFDLNLNGLGRLYDPTVGVQRIYWSDGVKHPLIWINASHYQNPQVDDLFREAAIETDEKRRAAAFRQIQQIVGRDLPVLPLVTVPSALQVYHARVHNLNNSIDLTAGDFSDTWIEPKT</sequence>
<dbReference type="Gene3D" id="3.10.105.10">
    <property type="entry name" value="Dipeptide-binding Protein, Domain 3"/>
    <property type="match status" value="1"/>
</dbReference>
<dbReference type="PANTHER" id="PTHR30290:SF38">
    <property type="entry name" value="D,D-DIPEPTIDE-BINDING PERIPLASMIC PROTEIN DDPA-RELATED"/>
    <property type="match status" value="1"/>
</dbReference>
<dbReference type="SUPFAM" id="SSF53850">
    <property type="entry name" value="Periplasmic binding protein-like II"/>
    <property type="match status" value="1"/>
</dbReference>
<dbReference type="InterPro" id="IPR006311">
    <property type="entry name" value="TAT_signal"/>
</dbReference>
<gene>
    <name evidence="5" type="primary">hbpA_3</name>
    <name evidence="5" type="ORF">R69776_06228</name>
</gene>
<keyword evidence="6" id="KW-1185">Reference proteome</keyword>
<evidence type="ECO:0000256" key="2">
    <source>
        <dbReference type="ARBA" id="ARBA00022729"/>
    </source>
</evidence>
<evidence type="ECO:0000313" key="6">
    <source>
        <dbReference type="Proteomes" id="UP000673821"/>
    </source>
</evidence>
<reference evidence="5 6" key="1">
    <citation type="submission" date="2021-02" db="EMBL/GenBank/DDBJ databases">
        <authorList>
            <person name="Vanwijnsberghe S."/>
        </authorList>
    </citation>
    <scope>NUCLEOTIDE SEQUENCE [LARGE SCALE GENOMIC DNA]</scope>
    <source>
        <strain evidence="5 6">R-69776</strain>
    </source>
</reference>
<comment type="caution">
    <text evidence="5">The sequence shown here is derived from an EMBL/GenBank/DDBJ whole genome shotgun (WGS) entry which is preliminary data.</text>
</comment>
<dbReference type="InterPro" id="IPR000914">
    <property type="entry name" value="SBP_5_dom"/>
</dbReference>
<proteinExistence type="inferred from homology"/>
<feature type="domain" description="Solute-binding protein family 5" evidence="4">
    <location>
        <begin position="90"/>
        <end position="451"/>
    </location>
</feature>
<dbReference type="RefSeq" id="WP_200660432.1">
    <property type="nucleotide sequence ID" value="NZ_CAJNBH010000023.1"/>
</dbReference>
<feature type="signal peptide" evidence="3">
    <location>
        <begin position="1"/>
        <end position="23"/>
    </location>
</feature>
<organism evidence="5 6">
    <name type="scientific">Paraburkholderia nemoris</name>
    <dbReference type="NCBI Taxonomy" id="2793076"/>
    <lineage>
        <taxon>Bacteria</taxon>
        <taxon>Pseudomonadati</taxon>
        <taxon>Pseudomonadota</taxon>
        <taxon>Betaproteobacteria</taxon>
        <taxon>Burkholderiales</taxon>
        <taxon>Burkholderiaceae</taxon>
        <taxon>Paraburkholderia</taxon>
    </lineage>
</organism>
<evidence type="ECO:0000256" key="1">
    <source>
        <dbReference type="ARBA" id="ARBA00005695"/>
    </source>
</evidence>
<dbReference type="InterPro" id="IPR030678">
    <property type="entry name" value="Peptide/Ni-bd"/>
</dbReference>
<dbReference type="Gene3D" id="3.40.190.10">
    <property type="entry name" value="Periplasmic binding protein-like II"/>
    <property type="match status" value="1"/>
</dbReference>
<evidence type="ECO:0000256" key="3">
    <source>
        <dbReference type="SAM" id="SignalP"/>
    </source>
</evidence>
<dbReference type="Pfam" id="PF00496">
    <property type="entry name" value="SBP_bac_5"/>
    <property type="match status" value="1"/>
</dbReference>
<dbReference type="Proteomes" id="UP000673821">
    <property type="component" value="Unassembled WGS sequence"/>
</dbReference>
<dbReference type="InterPro" id="IPR039424">
    <property type="entry name" value="SBP_5"/>
</dbReference>
<dbReference type="PIRSF" id="PIRSF002741">
    <property type="entry name" value="MppA"/>
    <property type="match status" value="1"/>
</dbReference>
<dbReference type="EMBL" id="CAJNBH010000023">
    <property type="protein sequence ID" value="CAE6822807.1"/>
    <property type="molecule type" value="Genomic_DNA"/>
</dbReference>
<protein>
    <submittedName>
        <fullName evidence="5">Heme-binding protein A</fullName>
    </submittedName>
</protein>
<keyword evidence="2 3" id="KW-0732">Signal</keyword>
<evidence type="ECO:0000259" key="4">
    <source>
        <dbReference type="Pfam" id="PF00496"/>
    </source>
</evidence>
<feature type="chain" id="PRO_5046057867" evidence="3">
    <location>
        <begin position="24"/>
        <end position="544"/>
    </location>
</feature>
<dbReference type="CDD" id="cd08517">
    <property type="entry name" value="PBP2_NikA_DppA_OppA_like_13"/>
    <property type="match status" value="1"/>
</dbReference>
<dbReference type="PANTHER" id="PTHR30290">
    <property type="entry name" value="PERIPLASMIC BINDING COMPONENT OF ABC TRANSPORTER"/>
    <property type="match status" value="1"/>
</dbReference>
<comment type="similarity">
    <text evidence="1">Belongs to the bacterial solute-binding protein 5 family.</text>
</comment>
<dbReference type="PROSITE" id="PS51318">
    <property type="entry name" value="TAT"/>
    <property type="match status" value="1"/>
</dbReference>
<name>A0ABM8SNZ2_9BURK</name>
<accession>A0ABM8SNZ2</accession>